<feature type="region of interest" description="Disordered" evidence="1">
    <location>
        <begin position="42"/>
        <end position="63"/>
    </location>
</feature>
<keyword evidence="3" id="KW-1185">Reference proteome</keyword>
<evidence type="ECO:0000256" key="1">
    <source>
        <dbReference type="SAM" id="MobiDB-lite"/>
    </source>
</evidence>
<proteinExistence type="predicted"/>
<dbReference type="Proteomes" id="UP000323380">
    <property type="component" value="Unassembled WGS sequence"/>
</dbReference>
<organism evidence="2 3">
    <name type="scientific">Actinomadura chibensis</name>
    <dbReference type="NCBI Taxonomy" id="392828"/>
    <lineage>
        <taxon>Bacteria</taxon>
        <taxon>Bacillati</taxon>
        <taxon>Actinomycetota</taxon>
        <taxon>Actinomycetes</taxon>
        <taxon>Streptosporangiales</taxon>
        <taxon>Thermomonosporaceae</taxon>
        <taxon>Actinomadura</taxon>
    </lineage>
</organism>
<dbReference type="EMBL" id="VSFG01000011">
    <property type="protein sequence ID" value="TYB41102.1"/>
    <property type="molecule type" value="Genomic_DNA"/>
</dbReference>
<reference evidence="2 3" key="1">
    <citation type="submission" date="2019-08" db="EMBL/GenBank/DDBJ databases">
        <title>Actinomadura sp. nov. CYP1-5 isolated from mountain soil.</title>
        <authorList>
            <person name="Songsumanus A."/>
            <person name="Kuncharoen N."/>
            <person name="Kudo T."/>
            <person name="Yuki M."/>
            <person name="Igarashi Y."/>
            <person name="Tanasupawat S."/>
        </authorList>
    </citation>
    <scope>NUCLEOTIDE SEQUENCE [LARGE SCALE GENOMIC DNA]</scope>
    <source>
        <strain evidence="2 3">JCM 14158</strain>
    </source>
</reference>
<protein>
    <submittedName>
        <fullName evidence="2">Uncharacterized protein</fullName>
    </submittedName>
</protein>
<gene>
    <name evidence="2" type="ORF">FXF69_36905</name>
</gene>
<dbReference type="RefSeq" id="WP_148344746.1">
    <property type="nucleotide sequence ID" value="NZ_VSFG01000011.1"/>
</dbReference>
<dbReference type="AlphaFoldDB" id="A0A5D0N9S2"/>
<dbReference type="STRING" id="1220554.GCA_001552135_06251"/>
<sequence>MGESVRPRVLDRAWRSSALALVGALEARGLVAEVWGHGAVRARNPAGEPDADSPSQQGGQVMGPALGQEVVCRHREGVLWWWWVWPGLTRQCPPDLEPLCPVTDPEAAADRIARVVAVPFANSPVEQVASGGRG</sequence>
<name>A0A5D0N9S2_9ACTN</name>
<accession>A0A5D0N9S2</accession>
<evidence type="ECO:0000313" key="2">
    <source>
        <dbReference type="EMBL" id="TYB41102.1"/>
    </source>
</evidence>
<comment type="caution">
    <text evidence="2">The sequence shown here is derived from an EMBL/GenBank/DDBJ whole genome shotgun (WGS) entry which is preliminary data.</text>
</comment>
<evidence type="ECO:0000313" key="3">
    <source>
        <dbReference type="Proteomes" id="UP000323380"/>
    </source>
</evidence>